<dbReference type="EMBL" id="MPDK01000003">
    <property type="protein sequence ID" value="PWI58469.1"/>
    <property type="molecule type" value="Genomic_DNA"/>
</dbReference>
<proteinExistence type="predicted"/>
<evidence type="ECO:0000313" key="1">
    <source>
        <dbReference type="EMBL" id="PWI58469.1"/>
    </source>
</evidence>
<dbReference type="RefSeq" id="WP_109429660.1">
    <property type="nucleotide sequence ID" value="NZ_MPDK01000003.1"/>
</dbReference>
<keyword evidence="2" id="KW-1185">Reference proteome</keyword>
<protein>
    <submittedName>
        <fullName evidence="1">Uncharacterized protein</fullName>
    </submittedName>
</protein>
<sequence length="133" mass="14897">MNAIAEKVQNAATKNAQKKSELDSTAYEYWSLSDETLHKVNAVVAHVIQDFANADARIKVFHPESATLSGALLFVNHHILALHCLALGQHVQLLVMKDPQMTPTEVYAQDFDAHSIEQKLEDALLNWFEMAIQ</sequence>
<accession>A0A2U3DB10</accession>
<comment type="caution">
    <text evidence="1">The sequence shown here is derived from an EMBL/GenBank/DDBJ whole genome shotgun (WGS) entry which is preliminary data.</text>
</comment>
<reference evidence="1 2" key="1">
    <citation type="submission" date="2016-11" db="EMBL/GenBank/DDBJ databases">
        <title>Comparative genomics of Acidibacillus ferroxidans species.</title>
        <authorList>
            <person name="Oliveira G."/>
            <person name="Nunes G."/>
            <person name="Oliveira R."/>
            <person name="Araujo F."/>
            <person name="Salim A."/>
            <person name="Scholte L."/>
            <person name="Morais D."/>
            <person name="Nancucheo I."/>
            <person name="Johnson D.B."/>
            <person name="Grail B."/>
            <person name="Bittencourt J."/>
            <person name="Valadares R."/>
        </authorList>
    </citation>
    <scope>NUCLEOTIDE SEQUENCE [LARGE SCALE GENOMIC DNA]</scope>
    <source>
        <strain evidence="1 2">Y002</strain>
    </source>
</reference>
<name>A0A2U3DB10_SULT2</name>
<dbReference type="AlphaFoldDB" id="A0A2U3DB10"/>
<organism evidence="1 2">
    <name type="scientific">Sulfoacidibacillus thermotolerans</name>
    <name type="common">Acidibacillus sulfuroxidans</name>
    <dbReference type="NCBI Taxonomy" id="1765684"/>
    <lineage>
        <taxon>Bacteria</taxon>
        <taxon>Bacillati</taxon>
        <taxon>Bacillota</taxon>
        <taxon>Bacilli</taxon>
        <taxon>Bacillales</taxon>
        <taxon>Alicyclobacillaceae</taxon>
        <taxon>Sulfoacidibacillus</taxon>
    </lineage>
</organism>
<evidence type="ECO:0000313" key="2">
    <source>
        <dbReference type="Proteomes" id="UP000245380"/>
    </source>
</evidence>
<gene>
    <name evidence="1" type="ORF">BM613_02800</name>
</gene>
<dbReference type="Proteomes" id="UP000245380">
    <property type="component" value="Unassembled WGS sequence"/>
</dbReference>